<evidence type="ECO:0000313" key="2">
    <source>
        <dbReference type="Proteomes" id="UP001066276"/>
    </source>
</evidence>
<reference evidence="1" key="1">
    <citation type="journal article" date="2022" name="bioRxiv">
        <title>Sequencing and chromosome-scale assembly of the giantPleurodeles waltlgenome.</title>
        <authorList>
            <person name="Brown T."/>
            <person name="Elewa A."/>
            <person name="Iarovenko S."/>
            <person name="Subramanian E."/>
            <person name="Araus A.J."/>
            <person name="Petzold A."/>
            <person name="Susuki M."/>
            <person name="Suzuki K.-i.T."/>
            <person name="Hayashi T."/>
            <person name="Toyoda A."/>
            <person name="Oliveira C."/>
            <person name="Osipova E."/>
            <person name="Leigh N.D."/>
            <person name="Simon A."/>
            <person name="Yun M.H."/>
        </authorList>
    </citation>
    <scope>NUCLEOTIDE SEQUENCE</scope>
    <source>
        <strain evidence="1">20211129_DDA</strain>
        <tissue evidence="1">Liver</tissue>
    </source>
</reference>
<proteinExistence type="predicted"/>
<keyword evidence="2" id="KW-1185">Reference proteome</keyword>
<organism evidence="1 2">
    <name type="scientific">Pleurodeles waltl</name>
    <name type="common">Iberian ribbed newt</name>
    <dbReference type="NCBI Taxonomy" id="8319"/>
    <lineage>
        <taxon>Eukaryota</taxon>
        <taxon>Metazoa</taxon>
        <taxon>Chordata</taxon>
        <taxon>Craniata</taxon>
        <taxon>Vertebrata</taxon>
        <taxon>Euteleostomi</taxon>
        <taxon>Amphibia</taxon>
        <taxon>Batrachia</taxon>
        <taxon>Caudata</taxon>
        <taxon>Salamandroidea</taxon>
        <taxon>Salamandridae</taxon>
        <taxon>Pleurodelinae</taxon>
        <taxon>Pleurodeles</taxon>
    </lineage>
</organism>
<evidence type="ECO:0000313" key="1">
    <source>
        <dbReference type="EMBL" id="KAJ1099931.1"/>
    </source>
</evidence>
<sequence>MNVCDLVVEEGGKGVAQDLRWWDVIGAGAGVGEFLHNVEELLAVVCIIVNAIFEGGFLGRSNEVMVFADGVLEGSMVIQCLFMEPFSLQFLAGLLGGSEVRGEPAGSLAGASVGGFIERGESIGAVVDSAPEVAGCQVEVGGWFSGEASVQLVSADFAPVVAGDLLGAVVRSGFPEGEVDAAVVGPWEFMVWLKVTWGLAEKTGSSVWPAVCVGVVMSCLSPRVARLSIRMVELESLLVKVQVAEEDVVGRG</sequence>
<dbReference type="Proteomes" id="UP001066276">
    <property type="component" value="Chromosome 10"/>
</dbReference>
<protein>
    <submittedName>
        <fullName evidence="1">Uncharacterized protein</fullName>
    </submittedName>
</protein>
<dbReference type="EMBL" id="JANPWB010000014">
    <property type="protein sequence ID" value="KAJ1099931.1"/>
    <property type="molecule type" value="Genomic_DNA"/>
</dbReference>
<gene>
    <name evidence="1" type="ORF">NDU88_005024</name>
</gene>
<accession>A0AAV7M812</accession>
<name>A0AAV7M812_PLEWA</name>
<dbReference type="AlphaFoldDB" id="A0AAV7M812"/>
<comment type="caution">
    <text evidence="1">The sequence shown here is derived from an EMBL/GenBank/DDBJ whole genome shotgun (WGS) entry which is preliminary data.</text>
</comment>